<sequence length="157" mass="17871">MTNGQRPRPPSTSAWKMRIQVLGSKAGYPESPDPALLPARNRESKRSDHEQDIPRPILLVIRQKGTKRDLPKAQTLCPQPAGKHQFKASDRSRDLPTGLRTARNSNVLALHVRRRPEPEHQNLNTTLQKKKPYGDKELEEGARKEDSGNRLEFRSRS</sequence>
<organism evidence="2 3">
    <name type="scientific">Mycena rosella</name>
    <name type="common">Pink bonnet</name>
    <name type="synonym">Agaricus rosellus</name>
    <dbReference type="NCBI Taxonomy" id="1033263"/>
    <lineage>
        <taxon>Eukaryota</taxon>
        <taxon>Fungi</taxon>
        <taxon>Dikarya</taxon>
        <taxon>Basidiomycota</taxon>
        <taxon>Agaricomycotina</taxon>
        <taxon>Agaricomycetes</taxon>
        <taxon>Agaricomycetidae</taxon>
        <taxon>Agaricales</taxon>
        <taxon>Marasmiineae</taxon>
        <taxon>Mycenaceae</taxon>
        <taxon>Mycena</taxon>
    </lineage>
</organism>
<feature type="compositionally biased region" description="Basic and acidic residues" evidence="1">
    <location>
        <begin position="132"/>
        <end position="157"/>
    </location>
</feature>
<gene>
    <name evidence="2" type="ORF">B0H17DRAFT_1128578</name>
</gene>
<protein>
    <submittedName>
        <fullName evidence="2">Uncharacterized protein</fullName>
    </submittedName>
</protein>
<accession>A0AAD7DY58</accession>
<dbReference type="EMBL" id="JARKIE010000019">
    <property type="protein sequence ID" value="KAJ7700713.1"/>
    <property type="molecule type" value="Genomic_DNA"/>
</dbReference>
<proteinExistence type="predicted"/>
<dbReference type="AlphaFoldDB" id="A0AAD7DY58"/>
<feature type="region of interest" description="Disordered" evidence="1">
    <location>
        <begin position="22"/>
        <end position="157"/>
    </location>
</feature>
<evidence type="ECO:0000313" key="3">
    <source>
        <dbReference type="Proteomes" id="UP001221757"/>
    </source>
</evidence>
<name>A0AAD7DY58_MYCRO</name>
<comment type="caution">
    <text evidence="2">The sequence shown here is derived from an EMBL/GenBank/DDBJ whole genome shotgun (WGS) entry which is preliminary data.</text>
</comment>
<evidence type="ECO:0000313" key="2">
    <source>
        <dbReference type="EMBL" id="KAJ7700713.1"/>
    </source>
</evidence>
<feature type="compositionally biased region" description="Basic and acidic residues" evidence="1">
    <location>
        <begin position="40"/>
        <end position="53"/>
    </location>
</feature>
<evidence type="ECO:0000256" key="1">
    <source>
        <dbReference type="SAM" id="MobiDB-lite"/>
    </source>
</evidence>
<dbReference type="Proteomes" id="UP001221757">
    <property type="component" value="Unassembled WGS sequence"/>
</dbReference>
<keyword evidence="3" id="KW-1185">Reference proteome</keyword>
<reference evidence="2" key="1">
    <citation type="submission" date="2023-03" db="EMBL/GenBank/DDBJ databases">
        <title>Massive genome expansion in bonnet fungi (Mycena s.s.) driven by repeated elements and novel gene families across ecological guilds.</title>
        <authorList>
            <consortium name="Lawrence Berkeley National Laboratory"/>
            <person name="Harder C.B."/>
            <person name="Miyauchi S."/>
            <person name="Viragh M."/>
            <person name="Kuo A."/>
            <person name="Thoen E."/>
            <person name="Andreopoulos B."/>
            <person name="Lu D."/>
            <person name="Skrede I."/>
            <person name="Drula E."/>
            <person name="Henrissat B."/>
            <person name="Morin E."/>
            <person name="Kohler A."/>
            <person name="Barry K."/>
            <person name="LaButti K."/>
            <person name="Morin E."/>
            <person name="Salamov A."/>
            <person name="Lipzen A."/>
            <person name="Mereny Z."/>
            <person name="Hegedus B."/>
            <person name="Baldrian P."/>
            <person name="Stursova M."/>
            <person name="Weitz H."/>
            <person name="Taylor A."/>
            <person name="Grigoriev I.V."/>
            <person name="Nagy L.G."/>
            <person name="Martin F."/>
            <person name="Kauserud H."/>
        </authorList>
    </citation>
    <scope>NUCLEOTIDE SEQUENCE</scope>
    <source>
        <strain evidence="2">CBHHK067</strain>
    </source>
</reference>